<dbReference type="Pfam" id="PF00557">
    <property type="entry name" value="Peptidase_M24"/>
    <property type="match status" value="1"/>
</dbReference>
<dbReference type="InterPro" id="IPR052433">
    <property type="entry name" value="X-Pro_dipept-like"/>
</dbReference>
<dbReference type="Gene3D" id="3.90.230.10">
    <property type="entry name" value="Creatinase/methionine aminopeptidase superfamily"/>
    <property type="match status" value="1"/>
</dbReference>
<keyword evidence="4" id="KW-0378">Hydrolase</keyword>
<accession>A0A383D8J4</accession>
<feature type="domain" description="Peptidase M24" evidence="6">
    <location>
        <begin position="4"/>
        <end position="52"/>
    </location>
</feature>
<proteinExistence type="inferred from homology"/>
<comment type="cofactor">
    <cofactor evidence="1">
        <name>Mn(2+)</name>
        <dbReference type="ChEBI" id="CHEBI:29035"/>
    </cofactor>
</comment>
<dbReference type="PANTHER" id="PTHR43226:SF4">
    <property type="entry name" value="XAA-PRO AMINOPEPTIDASE 3"/>
    <property type="match status" value="1"/>
</dbReference>
<organism evidence="7">
    <name type="scientific">marine metagenome</name>
    <dbReference type="NCBI Taxonomy" id="408172"/>
    <lineage>
        <taxon>unclassified sequences</taxon>
        <taxon>metagenomes</taxon>
        <taxon>ecological metagenomes</taxon>
    </lineage>
</organism>
<evidence type="ECO:0000259" key="6">
    <source>
        <dbReference type="Pfam" id="PF00557"/>
    </source>
</evidence>
<sequence length="105" mass="11979">MHYFEFFMHGTGHWLGLDVHDAGSIEKEGSPRELKEGMVTTVEPGIYIRPSKPVVDFPLIERDPLEIKERRQKIGINEAMKAEKEEIENAKKLSHKIPENLLGIG</sequence>
<dbReference type="SUPFAM" id="SSF55920">
    <property type="entry name" value="Creatinase/aminopeptidase"/>
    <property type="match status" value="1"/>
</dbReference>
<dbReference type="InterPro" id="IPR001131">
    <property type="entry name" value="Peptidase_M24B_aminopep-P_CS"/>
</dbReference>
<evidence type="ECO:0000313" key="7">
    <source>
        <dbReference type="EMBL" id="SVE40856.1"/>
    </source>
</evidence>
<name>A0A383D8J4_9ZZZZ</name>
<keyword evidence="5" id="KW-0464">Manganese</keyword>
<reference evidence="7" key="1">
    <citation type="submission" date="2018-05" db="EMBL/GenBank/DDBJ databases">
        <authorList>
            <person name="Lanie J.A."/>
            <person name="Ng W.-L."/>
            <person name="Kazmierczak K.M."/>
            <person name="Andrzejewski T.M."/>
            <person name="Davidsen T.M."/>
            <person name="Wayne K.J."/>
            <person name="Tettelin H."/>
            <person name="Glass J.I."/>
            <person name="Rusch D."/>
            <person name="Podicherti R."/>
            <person name="Tsui H.-C.T."/>
            <person name="Winkler M.E."/>
        </authorList>
    </citation>
    <scope>NUCLEOTIDE SEQUENCE</scope>
</reference>
<comment type="similarity">
    <text evidence="2">Belongs to the peptidase M24B family.</text>
</comment>
<evidence type="ECO:0000256" key="3">
    <source>
        <dbReference type="ARBA" id="ARBA00022723"/>
    </source>
</evidence>
<dbReference type="GO" id="GO:0006508">
    <property type="term" value="P:proteolysis"/>
    <property type="evidence" value="ECO:0007669"/>
    <property type="project" value="TreeGrafter"/>
</dbReference>
<gene>
    <name evidence="7" type="ORF">METZ01_LOCUS493710</name>
</gene>
<evidence type="ECO:0000256" key="1">
    <source>
        <dbReference type="ARBA" id="ARBA00001936"/>
    </source>
</evidence>
<keyword evidence="3" id="KW-0479">Metal-binding</keyword>
<dbReference type="GO" id="GO:0008233">
    <property type="term" value="F:peptidase activity"/>
    <property type="evidence" value="ECO:0007669"/>
    <property type="project" value="TreeGrafter"/>
</dbReference>
<protein>
    <recommendedName>
        <fullName evidence="6">Peptidase M24 domain-containing protein</fullName>
    </recommendedName>
</protein>
<evidence type="ECO:0000256" key="4">
    <source>
        <dbReference type="ARBA" id="ARBA00022801"/>
    </source>
</evidence>
<dbReference type="PROSITE" id="PS00491">
    <property type="entry name" value="PROLINE_PEPTIDASE"/>
    <property type="match status" value="1"/>
</dbReference>
<dbReference type="EMBL" id="UINC01215249">
    <property type="protein sequence ID" value="SVE40856.1"/>
    <property type="molecule type" value="Genomic_DNA"/>
</dbReference>
<dbReference type="InterPro" id="IPR036005">
    <property type="entry name" value="Creatinase/aminopeptidase-like"/>
</dbReference>
<evidence type="ECO:0000256" key="5">
    <source>
        <dbReference type="ARBA" id="ARBA00023211"/>
    </source>
</evidence>
<evidence type="ECO:0000256" key="2">
    <source>
        <dbReference type="ARBA" id="ARBA00008766"/>
    </source>
</evidence>
<dbReference type="AlphaFoldDB" id="A0A383D8J4"/>
<dbReference type="InterPro" id="IPR000994">
    <property type="entry name" value="Pept_M24"/>
</dbReference>
<dbReference type="GO" id="GO:0046872">
    <property type="term" value="F:metal ion binding"/>
    <property type="evidence" value="ECO:0007669"/>
    <property type="project" value="UniProtKB-KW"/>
</dbReference>
<feature type="non-terminal residue" evidence="7">
    <location>
        <position position="105"/>
    </location>
</feature>
<dbReference type="PANTHER" id="PTHR43226">
    <property type="entry name" value="XAA-PRO AMINOPEPTIDASE 3"/>
    <property type="match status" value="1"/>
</dbReference>